<keyword evidence="1" id="KW-0805">Transcription regulation</keyword>
<feature type="region of interest" description="Disordered" evidence="4">
    <location>
        <begin position="297"/>
        <end position="326"/>
    </location>
</feature>
<dbReference type="SUPFAM" id="SSF46689">
    <property type="entry name" value="Homeodomain-like"/>
    <property type="match status" value="2"/>
</dbReference>
<evidence type="ECO:0000313" key="6">
    <source>
        <dbReference type="EMBL" id="CAA9297524.1"/>
    </source>
</evidence>
<keyword evidence="3" id="KW-0804">Transcription</keyword>
<gene>
    <name evidence="6" type="ORF">AVDCRST_MAG40-131</name>
</gene>
<evidence type="ECO:0000256" key="1">
    <source>
        <dbReference type="ARBA" id="ARBA00023015"/>
    </source>
</evidence>
<feature type="domain" description="HTH araC/xylS-type" evidence="5">
    <location>
        <begin position="176"/>
        <end position="274"/>
    </location>
</feature>
<dbReference type="PRINTS" id="PR00032">
    <property type="entry name" value="HTHARAC"/>
</dbReference>
<sequence length="326" mass="35473">RRISGIDPGPRSGDAVLASRWTDEASFPHRAEAQAPSDRHVLGIALRRTRIRLTRGQHEIFDGVMAAGTMHVSGPSQRLVAEFRAPCDFVHLYIADGCVARRGRLAEANGRTGLHDLDGVVLRDPLAAQLAWSLTGGTQARDPLYVESIAWTLLLRLAALSVPRTGVCALPKWRLKKVQDHVQAHLASPISLADLAGVAGLSRSYFAAQFRAATGCRPHEYVLEQRVERAKAMLAESGTPIIEVALAVGFQTQAHFSTVFKRLAGMTPARWRVAQLDRPGARCSDAPWRVEPSWAAVPQPSNTHANSACDRAQRDAQGHRTGMRGS</sequence>
<dbReference type="InterPro" id="IPR018060">
    <property type="entry name" value="HTH_AraC"/>
</dbReference>
<dbReference type="InterPro" id="IPR018062">
    <property type="entry name" value="HTH_AraC-typ_CS"/>
</dbReference>
<dbReference type="Gene3D" id="1.10.10.60">
    <property type="entry name" value="Homeodomain-like"/>
    <property type="match status" value="2"/>
</dbReference>
<dbReference type="PROSITE" id="PS01124">
    <property type="entry name" value="HTH_ARAC_FAMILY_2"/>
    <property type="match status" value="1"/>
</dbReference>
<proteinExistence type="predicted"/>
<dbReference type="InterPro" id="IPR020449">
    <property type="entry name" value="Tscrpt_reg_AraC-type_HTH"/>
</dbReference>
<evidence type="ECO:0000256" key="3">
    <source>
        <dbReference type="ARBA" id="ARBA00023163"/>
    </source>
</evidence>
<accession>A0A6J4K6L3</accession>
<evidence type="ECO:0000259" key="5">
    <source>
        <dbReference type="PROSITE" id="PS01124"/>
    </source>
</evidence>
<dbReference type="EMBL" id="CADCTX010000037">
    <property type="protein sequence ID" value="CAA9297524.1"/>
    <property type="molecule type" value="Genomic_DNA"/>
</dbReference>
<name>A0A6J4K6L3_9BACT</name>
<protein>
    <recommendedName>
        <fullName evidence="5">HTH araC/xylS-type domain-containing protein</fullName>
    </recommendedName>
</protein>
<dbReference type="SMART" id="SM00342">
    <property type="entry name" value="HTH_ARAC"/>
    <property type="match status" value="1"/>
</dbReference>
<keyword evidence="2" id="KW-0238">DNA-binding</keyword>
<dbReference type="InterPro" id="IPR050204">
    <property type="entry name" value="AraC_XylS_family_regulators"/>
</dbReference>
<dbReference type="GO" id="GO:0043565">
    <property type="term" value="F:sequence-specific DNA binding"/>
    <property type="evidence" value="ECO:0007669"/>
    <property type="project" value="InterPro"/>
</dbReference>
<dbReference type="PROSITE" id="PS00041">
    <property type="entry name" value="HTH_ARAC_FAMILY_1"/>
    <property type="match status" value="1"/>
</dbReference>
<dbReference type="AlphaFoldDB" id="A0A6J4K6L3"/>
<evidence type="ECO:0000256" key="4">
    <source>
        <dbReference type="SAM" id="MobiDB-lite"/>
    </source>
</evidence>
<evidence type="ECO:0000256" key="2">
    <source>
        <dbReference type="ARBA" id="ARBA00023125"/>
    </source>
</evidence>
<dbReference type="InterPro" id="IPR009057">
    <property type="entry name" value="Homeodomain-like_sf"/>
</dbReference>
<reference evidence="6" key="1">
    <citation type="submission" date="2020-02" db="EMBL/GenBank/DDBJ databases">
        <authorList>
            <person name="Meier V. D."/>
        </authorList>
    </citation>
    <scope>NUCLEOTIDE SEQUENCE</scope>
    <source>
        <strain evidence="6">AVDCRST_MAG40</strain>
    </source>
</reference>
<dbReference type="PANTHER" id="PTHR46796:SF14">
    <property type="entry name" value="TRANSCRIPTIONAL REGULATORY PROTEIN"/>
    <property type="match status" value="1"/>
</dbReference>
<dbReference type="PANTHER" id="PTHR46796">
    <property type="entry name" value="HTH-TYPE TRANSCRIPTIONAL ACTIVATOR RHAS-RELATED"/>
    <property type="match status" value="1"/>
</dbReference>
<feature type="non-terminal residue" evidence="6">
    <location>
        <position position="1"/>
    </location>
</feature>
<dbReference type="Pfam" id="PF12833">
    <property type="entry name" value="HTH_18"/>
    <property type="match status" value="1"/>
</dbReference>
<organism evidence="6">
    <name type="scientific">uncultured Gemmatimonadaceae bacterium</name>
    <dbReference type="NCBI Taxonomy" id="246130"/>
    <lineage>
        <taxon>Bacteria</taxon>
        <taxon>Pseudomonadati</taxon>
        <taxon>Gemmatimonadota</taxon>
        <taxon>Gemmatimonadia</taxon>
        <taxon>Gemmatimonadales</taxon>
        <taxon>Gemmatimonadaceae</taxon>
        <taxon>environmental samples</taxon>
    </lineage>
</organism>
<dbReference type="GO" id="GO:0003700">
    <property type="term" value="F:DNA-binding transcription factor activity"/>
    <property type="evidence" value="ECO:0007669"/>
    <property type="project" value="InterPro"/>
</dbReference>